<evidence type="ECO:0000313" key="3">
    <source>
        <dbReference type="Proteomes" id="UP000809273"/>
    </source>
</evidence>
<name>A0A9D8KJH6_9DELT</name>
<comment type="caution">
    <text evidence="2">The sequence shown here is derived from an EMBL/GenBank/DDBJ whole genome shotgun (WGS) entry which is preliminary data.</text>
</comment>
<protein>
    <submittedName>
        <fullName evidence="2">Uncharacterized protein</fullName>
    </submittedName>
</protein>
<feature type="signal peptide" evidence="1">
    <location>
        <begin position="1"/>
        <end position="22"/>
    </location>
</feature>
<dbReference type="AlphaFoldDB" id="A0A9D8KJH6"/>
<proteinExistence type="predicted"/>
<reference evidence="2" key="2">
    <citation type="submission" date="2021-01" db="EMBL/GenBank/DDBJ databases">
        <authorList>
            <person name="Hahn C.R."/>
            <person name="Youssef N.H."/>
            <person name="Elshahed M."/>
        </authorList>
    </citation>
    <scope>NUCLEOTIDE SEQUENCE</scope>
    <source>
        <strain evidence="2">Zod_Metabat.24</strain>
    </source>
</reference>
<reference evidence="2" key="1">
    <citation type="journal article" date="2021" name="Environ. Microbiol.">
        <title>Genomic characterization of three novel Desulfobacterota classes expand the metabolic and phylogenetic diversity of the phylum.</title>
        <authorList>
            <person name="Murphy C.L."/>
            <person name="Biggerstaff J."/>
            <person name="Eichhorn A."/>
            <person name="Ewing E."/>
            <person name="Shahan R."/>
            <person name="Soriano D."/>
            <person name="Stewart S."/>
            <person name="VanMol K."/>
            <person name="Walker R."/>
            <person name="Walters P."/>
            <person name="Elshahed M.S."/>
            <person name="Youssef N.H."/>
        </authorList>
    </citation>
    <scope>NUCLEOTIDE SEQUENCE</scope>
    <source>
        <strain evidence="2">Zod_Metabat.24</strain>
    </source>
</reference>
<evidence type="ECO:0000313" key="2">
    <source>
        <dbReference type="EMBL" id="MBN1574663.1"/>
    </source>
</evidence>
<gene>
    <name evidence="2" type="ORF">JW984_15810</name>
</gene>
<dbReference type="EMBL" id="JAFGIX010000086">
    <property type="protein sequence ID" value="MBN1574663.1"/>
    <property type="molecule type" value="Genomic_DNA"/>
</dbReference>
<organism evidence="2 3">
    <name type="scientific">Candidatus Zymogenus saltonus</name>
    <dbReference type="NCBI Taxonomy" id="2844893"/>
    <lineage>
        <taxon>Bacteria</taxon>
        <taxon>Deltaproteobacteria</taxon>
        <taxon>Candidatus Zymogenia</taxon>
        <taxon>Candidatus Zymogeniales</taxon>
        <taxon>Candidatus Zymogenaceae</taxon>
        <taxon>Candidatus Zymogenus</taxon>
    </lineage>
</organism>
<evidence type="ECO:0000256" key="1">
    <source>
        <dbReference type="SAM" id="SignalP"/>
    </source>
</evidence>
<sequence length="96" mass="10392">MKRCIFILVLFAIAIFSAYAFAEAPEIFPSESIPPGAGELVDVSTVGSSSANYLILYTFRDPYGKLVTYAFHVGGSRVSDAGDLTVRLSHIICPMK</sequence>
<keyword evidence="1" id="KW-0732">Signal</keyword>
<accession>A0A9D8KJH6</accession>
<dbReference type="Proteomes" id="UP000809273">
    <property type="component" value="Unassembled WGS sequence"/>
</dbReference>
<feature type="chain" id="PRO_5038912768" evidence="1">
    <location>
        <begin position="23"/>
        <end position="96"/>
    </location>
</feature>